<evidence type="ECO:0000313" key="1">
    <source>
        <dbReference type="EMBL" id="QDU84015.1"/>
    </source>
</evidence>
<protein>
    <recommendedName>
        <fullName evidence="3">DNA-binding protein</fullName>
    </recommendedName>
</protein>
<evidence type="ECO:0008006" key="3">
    <source>
        <dbReference type="Google" id="ProtNLM"/>
    </source>
</evidence>
<keyword evidence="2" id="KW-1185">Reference proteome</keyword>
<dbReference type="EMBL" id="CP036290">
    <property type="protein sequence ID" value="QDU84015.1"/>
    <property type="molecule type" value="Genomic_DNA"/>
</dbReference>
<proteinExistence type="predicted"/>
<gene>
    <name evidence="1" type="ORF">Pla163_11160</name>
</gene>
<reference evidence="1 2" key="1">
    <citation type="submission" date="2019-02" db="EMBL/GenBank/DDBJ databases">
        <title>Deep-cultivation of Planctomycetes and their phenomic and genomic characterization uncovers novel biology.</title>
        <authorList>
            <person name="Wiegand S."/>
            <person name="Jogler M."/>
            <person name="Boedeker C."/>
            <person name="Pinto D."/>
            <person name="Vollmers J."/>
            <person name="Rivas-Marin E."/>
            <person name="Kohn T."/>
            <person name="Peeters S.H."/>
            <person name="Heuer A."/>
            <person name="Rast P."/>
            <person name="Oberbeckmann S."/>
            <person name="Bunk B."/>
            <person name="Jeske O."/>
            <person name="Meyerdierks A."/>
            <person name="Storesund J.E."/>
            <person name="Kallscheuer N."/>
            <person name="Luecker S."/>
            <person name="Lage O.M."/>
            <person name="Pohl T."/>
            <person name="Merkel B.J."/>
            <person name="Hornburger P."/>
            <person name="Mueller R.-W."/>
            <person name="Bruemmer F."/>
            <person name="Labrenz M."/>
            <person name="Spormann A.M."/>
            <person name="Op den Camp H."/>
            <person name="Overmann J."/>
            <person name="Amann R."/>
            <person name="Jetten M.S.M."/>
            <person name="Mascher T."/>
            <person name="Medema M.H."/>
            <person name="Devos D.P."/>
            <person name="Kaster A.-K."/>
            <person name="Ovreas L."/>
            <person name="Rohde M."/>
            <person name="Galperin M.Y."/>
            <person name="Jogler C."/>
        </authorList>
    </citation>
    <scope>NUCLEOTIDE SEQUENCE [LARGE SCALE GENOMIC DNA]</scope>
    <source>
        <strain evidence="1 2">Pla163</strain>
    </source>
</reference>
<accession>A0A518CXR5</accession>
<dbReference type="Proteomes" id="UP000319342">
    <property type="component" value="Chromosome"/>
</dbReference>
<organism evidence="1 2">
    <name type="scientific">Rohdeia mirabilis</name>
    <dbReference type="NCBI Taxonomy" id="2528008"/>
    <lineage>
        <taxon>Bacteria</taxon>
        <taxon>Pseudomonadati</taxon>
        <taxon>Planctomycetota</taxon>
        <taxon>Planctomycetia</taxon>
        <taxon>Planctomycetia incertae sedis</taxon>
        <taxon>Rohdeia</taxon>
    </lineage>
</organism>
<name>A0A518CXR5_9BACT</name>
<evidence type="ECO:0000313" key="2">
    <source>
        <dbReference type="Proteomes" id="UP000319342"/>
    </source>
</evidence>
<dbReference type="AlphaFoldDB" id="A0A518CXR5"/>
<dbReference type="RefSeq" id="WP_145184767.1">
    <property type="nucleotide sequence ID" value="NZ_CP036290.1"/>
</dbReference>
<sequence>MRHSKCQLLSLADLAVELGFPVPWIASEAIAGRIPFVRVGDEVWFSPWRVQTALVARLHVEWLKLESDGWEVGQ</sequence>